<dbReference type="SUPFAM" id="SSF109604">
    <property type="entry name" value="HD-domain/PDEase-like"/>
    <property type="match status" value="1"/>
</dbReference>
<organism evidence="8 9">
    <name type="scientific">Bacillus nakamurai</name>
    <dbReference type="NCBI Taxonomy" id="1793963"/>
    <lineage>
        <taxon>Bacteria</taxon>
        <taxon>Bacillati</taxon>
        <taxon>Bacillota</taxon>
        <taxon>Bacilli</taxon>
        <taxon>Bacillales</taxon>
        <taxon>Bacillaceae</taxon>
        <taxon>Bacillus</taxon>
    </lineage>
</organism>
<dbReference type="STRING" id="1793963.AXI58_16585"/>
<dbReference type="PROSITE" id="PS51831">
    <property type="entry name" value="HD"/>
    <property type="match status" value="1"/>
</dbReference>
<dbReference type="EMBL" id="LSBA01000017">
    <property type="protein sequence ID" value="KXZ18430.1"/>
    <property type="molecule type" value="Genomic_DNA"/>
</dbReference>
<keyword evidence="2" id="KW-0479">Metal-binding</keyword>
<dbReference type="CDD" id="cd00077">
    <property type="entry name" value="HDc"/>
    <property type="match status" value="1"/>
</dbReference>
<keyword evidence="4 8" id="KW-0378">Hydrolase</keyword>
<dbReference type="NCBIfam" id="TIGR00488">
    <property type="entry name" value="bis(5'-nucleosyl)-tetraphosphatase (symmetrical) YqeK"/>
    <property type="match status" value="1"/>
</dbReference>
<dbReference type="Proteomes" id="UP000075430">
    <property type="component" value="Unassembled WGS sequence"/>
</dbReference>
<reference evidence="9" key="1">
    <citation type="submission" date="2016-02" db="EMBL/GenBank/DDBJ databases">
        <authorList>
            <person name="Dunlap C."/>
        </authorList>
    </citation>
    <scope>NUCLEOTIDE SEQUENCE [LARGE SCALE GENOMIC DNA]</scope>
    <source>
        <strain evidence="9">NRRL B-41092</strain>
    </source>
</reference>
<evidence type="ECO:0000256" key="2">
    <source>
        <dbReference type="ARBA" id="ARBA00022723"/>
    </source>
</evidence>
<evidence type="ECO:0000259" key="7">
    <source>
        <dbReference type="PROSITE" id="PS51831"/>
    </source>
</evidence>
<evidence type="ECO:0000313" key="9">
    <source>
        <dbReference type="Proteomes" id="UP000075430"/>
    </source>
</evidence>
<evidence type="ECO:0000256" key="1">
    <source>
        <dbReference type="ARBA" id="ARBA00012506"/>
    </source>
</evidence>
<gene>
    <name evidence="8" type="ORF">AXI58_16585</name>
</gene>
<dbReference type="AlphaFoldDB" id="A0A150F6K7"/>
<dbReference type="PANTHER" id="PTHR35795:SF1">
    <property type="entry name" value="BIS(5'-NUCLEOSYL)-TETRAPHOSPHATASE, SYMMETRICAL"/>
    <property type="match status" value="1"/>
</dbReference>
<keyword evidence="5" id="KW-0408">Iron</keyword>
<proteinExistence type="predicted"/>
<name>A0A150F6K7_9BACI</name>
<dbReference type="InterPro" id="IPR006674">
    <property type="entry name" value="HD_domain"/>
</dbReference>
<evidence type="ECO:0000256" key="3">
    <source>
        <dbReference type="ARBA" id="ARBA00022741"/>
    </source>
</evidence>
<comment type="catalytic activity">
    <reaction evidence="6">
        <text>P(1),P(4)-bis(5'-adenosyl) tetraphosphate + H2O = 2 ADP + 2 H(+)</text>
        <dbReference type="Rhea" id="RHEA:24252"/>
        <dbReference type="ChEBI" id="CHEBI:15377"/>
        <dbReference type="ChEBI" id="CHEBI:15378"/>
        <dbReference type="ChEBI" id="CHEBI:58141"/>
        <dbReference type="ChEBI" id="CHEBI:456216"/>
        <dbReference type="EC" id="3.6.1.41"/>
    </reaction>
</comment>
<dbReference type="GO" id="GO:0000166">
    <property type="term" value="F:nucleotide binding"/>
    <property type="evidence" value="ECO:0007669"/>
    <property type="project" value="UniProtKB-KW"/>
</dbReference>
<dbReference type="RefSeq" id="WP_061521883.1">
    <property type="nucleotide sequence ID" value="NZ_JARLZY010000025.1"/>
</dbReference>
<dbReference type="EC" id="3.6.1.41" evidence="1"/>
<dbReference type="Gene3D" id="1.10.3210.10">
    <property type="entry name" value="Hypothetical protein af1432"/>
    <property type="match status" value="1"/>
</dbReference>
<keyword evidence="9" id="KW-1185">Reference proteome</keyword>
<dbReference type="GO" id="GO:0008803">
    <property type="term" value="F:bis(5'-nucleosyl)-tetraphosphatase (symmetrical) activity"/>
    <property type="evidence" value="ECO:0007669"/>
    <property type="project" value="UniProtKB-EC"/>
</dbReference>
<sequence length="186" mass="21142">MNREEALACVKEQLTEHRYIHTIGVTDTAVILAGRFGADPEKAEMAAIFHDYAKFRPKEEMKQIIVREKMPADLLEYNSELWHAPVGAYLAEKEAGITDPDILDAIRYHTSGRPGMTLLDKVLYVADYIEPGRKFPGVDDVRELAETDLNQALIQAMKNTILFLMKKNQPVFPETFAAYNWLVSQN</sequence>
<evidence type="ECO:0000256" key="5">
    <source>
        <dbReference type="ARBA" id="ARBA00023004"/>
    </source>
</evidence>
<evidence type="ECO:0000256" key="4">
    <source>
        <dbReference type="ARBA" id="ARBA00022801"/>
    </source>
</evidence>
<dbReference type="InterPro" id="IPR051094">
    <property type="entry name" value="Diverse_Catalytic_Enzymes"/>
</dbReference>
<dbReference type="InterPro" id="IPR003607">
    <property type="entry name" value="HD/PDEase_dom"/>
</dbReference>
<dbReference type="GO" id="GO:0046872">
    <property type="term" value="F:metal ion binding"/>
    <property type="evidence" value="ECO:0007669"/>
    <property type="project" value="UniProtKB-KW"/>
</dbReference>
<comment type="caution">
    <text evidence="8">The sequence shown here is derived from an EMBL/GenBank/DDBJ whole genome shotgun (WGS) entry which is preliminary data.</text>
</comment>
<evidence type="ECO:0000256" key="6">
    <source>
        <dbReference type="ARBA" id="ARBA00049417"/>
    </source>
</evidence>
<evidence type="ECO:0000313" key="8">
    <source>
        <dbReference type="EMBL" id="KXZ18430.1"/>
    </source>
</evidence>
<keyword evidence="3" id="KW-0547">Nucleotide-binding</keyword>
<feature type="domain" description="HD" evidence="7">
    <location>
        <begin position="18"/>
        <end position="132"/>
    </location>
</feature>
<dbReference type="OrthoDB" id="9782134at2"/>
<dbReference type="InterPro" id="IPR005249">
    <property type="entry name" value="YqeK"/>
</dbReference>
<dbReference type="PANTHER" id="PTHR35795">
    <property type="entry name" value="SLR1885 PROTEIN"/>
    <property type="match status" value="1"/>
</dbReference>
<protein>
    <recommendedName>
        <fullName evidence="1">bis(5'-nucleosyl)-tetraphosphatase (symmetrical)</fullName>
        <ecNumber evidence="1">3.6.1.41</ecNumber>
    </recommendedName>
</protein>
<accession>A0A150F6K7</accession>
<dbReference type="SMART" id="SM00471">
    <property type="entry name" value="HDc"/>
    <property type="match status" value="1"/>
</dbReference>
<dbReference type="Pfam" id="PF01966">
    <property type="entry name" value="HD"/>
    <property type="match status" value="1"/>
</dbReference>